<evidence type="ECO:0000256" key="3">
    <source>
        <dbReference type="ARBA" id="ARBA00023242"/>
    </source>
</evidence>
<gene>
    <name evidence="6" type="ORF">K489DRAFT_408796</name>
</gene>
<accession>A0A6J3MC59</accession>
<dbReference type="GeneID" id="54365320"/>
<evidence type="ECO:0000313" key="6">
    <source>
        <dbReference type="RefSeq" id="XP_033461453.1"/>
    </source>
</evidence>
<name>A0A6J3MC59_9PEZI</name>
<keyword evidence="3" id="KW-0539">Nucleus</keyword>
<comment type="subcellular location">
    <subcellularLocation>
        <location evidence="1">Nucleus</location>
        <location evidence="1">Nucleolus</location>
    </subcellularLocation>
</comment>
<feature type="region of interest" description="Disordered" evidence="4">
    <location>
        <begin position="1"/>
        <end position="45"/>
    </location>
</feature>
<reference evidence="6" key="3">
    <citation type="submission" date="2025-08" db="UniProtKB">
        <authorList>
            <consortium name="RefSeq"/>
        </authorList>
    </citation>
    <scope>IDENTIFICATION</scope>
    <source>
        <strain evidence="6">CBS 342.82</strain>
    </source>
</reference>
<proteinExistence type="inferred from homology"/>
<sequence length="266" mass="29883">MVKALTFKGDKKVKKRKRPATDADEDGTTANKQLALHNDAPPEDDDNWVSALAVTDLAGPVMLVLPSEPASCMAVDQLGTVFTSRIENMIENEPSTAEPHDVRQVWISQKIVGMENSFTFKGHHGKYLGCDKYGILSASREAVSPEETFLVVPSDDYPEQFEIQTTRSTYLSVDSDKTPAEVRGDSEKTSETTHIRIRMQARFKPKHKAEKAEKIRAKISRKELEDAVGRRLDDDEVKMLKKARREGDYHEALLDVKVKGKHDKFA</sequence>
<organism evidence="6">
    <name type="scientific">Dissoconium aciculare CBS 342.82</name>
    <dbReference type="NCBI Taxonomy" id="1314786"/>
    <lineage>
        <taxon>Eukaryota</taxon>
        <taxon>Fungi</taxon>
        <taxon>Dikarya</taxon>
        <taxon>Ascomycota</taxon>
        <taxon>Pezizomycotina</taxon>
        <taxon>Dothideomycetes</taxon>
        <taxon>Dothideomycetidae</taxon>
        <taxon>Mycosphaerellales</taxon>
        <taxon>Dissoconiaceae</taxon>
        <taxon>Dissoconium</taxon>
    </lineage>
</organism>
<dbReference type="InterPro" id="IPR008999">
    <property type="entry name" value="Actin-crosslinking"/>
</dbReference>
<dbReference type="RefSeq" id="XP_033461453.1">
    <property type="nucleotide sequence ID" value="XM_033607521.1"/>
</dbReference>
<dbReference type="GO" id="GO:0005730">
    <property type="term" value="C:nucleolus"/>
    <property type="evidence" value="ECO:0007669"/>
    <property type="project" value="UniProtKB-SubCell"/>
</dbReference>
<comment type="similarity">
    <text evidence="2">Belongs to the FRG1 family.</text>
</comment>
<dbReference type="InterPro" id="IPR010414">
    <property type="entry name" value="FRG1"/>
</dbReference>
<dbReference type="Proteomes" id="UP000504637">
    <property type="component" value="Unplaced"/>
</dbReference>
<reference evidence="6" key="1">
    <citation type="submission" date="2020-01" db="EMBL/GenBank/DDBJ databases">
        <authorList>
            <consortium name="DOE Joint Genome Institute"/>
            <person name="Haridas S."/>
            <person name="Albert R."/>
            <person name="Binder M."/>
            <person name="Bloem J."/>
            <person name="Labutti K."/>
            <person name="Salamov A."/>
            <person name="Andreopoulos B."/>
            <person name="Baker S.E."/>
            <person name="Barry K."/>
            <person name="Bills G."/>
            <person name="Bluhm B.H."/>
            <person name="Cannon C."/>
            <person name="Castanera R."/>
            <person name="Culley D.E."/>
            <person name="Daum C."/>
            <person name="Ezra D."/>
            <person name="Gonzalez J.B."/>
            <person name="Henrissat B."/>
            <person name="Kuo A."/>
            <person name="Liang C."/>
            <person name="Lipzen A."/>
            <person name="Lutzoni F."/>
            <person name="Magnuson J."/>
            <person name="Mondo S."/>
            <person name="Nolan M."/>
            <person name="Ohm R."/>
            <person name="Pangilinan J."/>
            <person name="Park H.-J."/>
            <person name="Ramirez L."/>
            <person name="Alfaro M."/>
            <person name="Sun H."/>
            <person name="Tritt A."/>
            <person name="Yoshinaga Y."/>
            <person name="Zwiers L.-H."/>
            <person name="Turgeon B.G."/>
            <person name="Goodwin S.B."/>
            <person name="Spatafora J.W."/>
            <person name="Crous P.W."/>
            <person name="Grigoriev I.V."/>
        </authorList>
    </citation>
    <scope>NUCLEOTIDE SEQUENCE</scope>
    <source>
        <strain evidence="6">CBS 342.82</strain>
    </source>
</reference>
<protein>
    <submittedName>
        <fullName evidence="6">Actin-crosslinking protein</fullName>
    </submittedName>
</protein>
<dbReference type="GO" id="GO:0071013">
    <property type="term" value="C:catalytic step 2 spliceosome"/>
    <property type="evidence" value="ECO:0007669"/>
    <property type="project" value="TreeGrafter"/>
</dbReference>
<dbReference type="GO" id="GO:0051015">
    <property type="term" value="F:actin filament binding"/>
    <property type="evidence" value="ECO:0007669"/>
    <property type="project" value="TreeGrafter"/>
</dbReference>
<reference evidence="6" key="2">
    <citation type="submission" date="2020-04" db="EMBL/GenBank/DDBJ databases">
        <authorList>
            <consortium name="NCBI Genome Project"/>
        </authorList>
    </citation>
    <scope>NUCLEOTIDE SEQUENCE</scope>
    <source>
        <strain evidence="6">CBS 342.82</strain>
    </source>
</reference>
<keyword evidence="5" id="KW-1185">Reference proteome</keyword>
<dbReference type="OrthoDB" id="5539371at2759"/>
<dbReference type="SUPFAM" id="SSF50405">
    <property type="entry name" value="Actin-crosslinking proteins"/>
    <property type="match status" value="1"/>
</dbReference>
<evidence type="ECO:0000256" key="2">
    <source>
        <dbReference type="ARBA" id="ARBA00010878"/>
    </source>
</evidence>
<dbReference type="PANTHER" id="PTHR12928">
    <property type="entry name" value="FRG1 PROTEIN"/>
    <property type="match status" value="1"/>
</dbReference>
<evidence type="ECO:0000256" key="1">
    <source>
        <dbReference type="ARBA" id="ARBA00004604"/>
    </source>
</evidence>
<dbReference type="Pfam" id="PF06229">
    <property type="entry name" value="FRG1"/>
    <property type="match status" value="1"/>
</dbReference>
<evidence type="ECO:0000313" key="5">
    <source>
        <dbReference type="Proteomes" id="UP000504637"/>
    </source>
</evidence>
<evidence type="ECO:0000256" key="4">
    <source>
        <dbReference type="SAM" id="MobiDB-lite"/>
    </source>
</evidence>
<dbReference type="CDD" id="cd23339">
    <property type="entry name" value="beta-trefoil_FSCN_fungal_FRG1-like"/>
    <property type="match status" value="1"/>
</dbReference>
<dbReference type="PANTHER" id="PTHR12928:SF0">
    <property type="entry name" value="FSHD REGION GENE 1"/>
    <property type="match status" value="1"/>
</dbReference>
<dbReference type="AlphaFoldDB" id="A0A6J3MC59"/>
<dbReference type="Gene3D" id="2.80.10.50">
    <property type="match status" value="1"/>
</dbReference>